<evidence type="ECO:0000313" key="6">
    <source>
        <dbReference type="Proteomes" id="UP000249819"/>
    </source>
</evidence>
<dbReference type="InterPro" id="IPR003593">
    <property type="entry name" value="AAA+_ATPase"/>
</dbReference>
<keyword evidence="2" id="KW-0547">Nucleotide-binding</keyword>
<evidence type="ECO:0000256" key="3">
    <source>
        <dbReference type="ARBA" id="ARBA00022840"/>
    </source>
</evidence>
<dbReference type="SUPFAM" id="SSF52540">
    <property type="entry name" value="P-loop containing nucleoside triphosphate hydrolases"/>
    <property type="match status" value="1"/>
</dbReference>
<name>A0A327VQF3_9BACT</name>
<feature type="domain" description="ABC transporter" evidence="4">
    <location>
        <begin position="4"/>
        <end position="231"/>
    </location>
</feature>
<proteinExistence type="predicted"/>
<protein>
    <submittedName>
        <fullName evidence="5">ABC-type sugar transport system ATPase subunit</fullName>
    </submittedName>
</protein>
<dbReference type="PANTHER" id="PTHR42781:SF4">
    <property type="entry name" value="SPERMIDINE_PUTRESCINE IMPORT ATP-BINDING PROTEIN POTA"/>
    <property type="match status" value="1"/>
</dbReference>
<dbReference type="SMART" id="SM00382">
    <property type="entry name" value="AAA"/>
    <property type="match status" value="1"/>
</dbReference>
<sequence length="315" mass="35131">MRFLAVNGINKQLQDQPVLKDVSFNQLQFQKLAIAGATGSGKSTLLKIISGLVQTDEGTVDFLEKRVKGPLDVLIPGHPGIAYLSQHFELRNNFRVEEILERDNKLTEEDAMHVYEVCRITHLFKRKNDQISGGERQRVALARLLTTAPQLLVLDEPFSNLDMIHKQQLKDVIADISSELSITCLLTSHDPLDVLSWADRIMIMRHGEVVQEGTPQEVYLHPQDEYCAALFGKFNHLEAAQAAVLGIKTAEKSIYIRPEKIVLAESDGIDAKALSVKFFGSYEEVQLQAGDIPLLMSAHPGAVKKGETVKIRVEL</sequence>
<dbReference type="Gene3D" id="3.40.50.300">
    <property type="entry name" value="P-loop containing nucleotide triphosphate hydrolases"/>
    <property type="match status" value="1"/>
</dbReference>
<dbReference type="InterPro" id="IPR003439">
    <property type="entry name" value="ABC_transporter-like_ATP-bd"/>
</dbReference>
<dbReference type="InterPro" id="IPR027417">
    <property type="entry name" value="P-loop_NTPase"/>
</dbReference>
<evidence type="ECO:0000259" key="4">
    <source>
        <dbReference type="PROSITE" id="PS50893"/>
    </source>
</evidence>
<dbReference type="InterPro" id="IPR050093">
    <property type="entry name" value="ABC_SmlMolc_Importer"/>
</dbReference>
<evidence type="ECO:0000313" key="5">
    <source>
        <dbReference type="EMBL" id="RAJ76696.1"/>
    </source>
</evidence>
<dbReference type="AlphaFoldDB" id="A0A327VQF3"/>
<dbReference type="InterPro" id="IPR017871">
    <property type="entry name" value="ABC_transporter-like_CS"/>
</dbReference>
<keyword evidence="5" id="KW-0762">Sugar transport</keyword>
<keyword evidence="3" id="KW-0067">ATP-binding</keyword>
<evidence type="ECO:0000256" key="1">
    <source>
        <dbReference type="ARBA" id="ARBA00022448"/>
    </source>
</evidence>
<dbReference type="PANTHER" id="PTHR42781">
    <property type="entry name" value="SPERMIDINE/PUTRESCINE IMPORT ATP-BINDING PROTEIN POTA"/>
    <property type="match status" value="1"/>
</dbReference>
<dbReference type="GO" id="GO:0016887">
    <property type="term" value="F:ATP hydrolysis activity"/>
    <property type="evidence" value="ECO:0007669"/>
    <property type="project" value="InterPro"/>
</dbReference>
<dbReference type="PROSITE" id="PS00211">
    <property type="entry name" value="ABC_TRANSPORTER_1"/>
    <property type="match status" value="1"/>
</dbReference>
<dbReference type="PROSITE" id="PS50893">
    <property type="entry name" value="ABC_TRANSPORTER_2"/>
    <property type="match status" value="1"/>
</dbReference>
<gene>
    <name evidence="5" type="ORF">CLV59_108217</name>
</gene>
<dbReference type="GO" id="GO:0005524">
    <property type="term" value="F:ATP binding"/>
    <property type="evidence" value="ECO:0007669"/>
    <property type="project" value="UniProtKB-KW"/>
</dbReference>
<dbReference type="Proteomes" id="UP000249819">
    <property type="component" value="Unassembled WGS sequence"/>
</dbReference>
<dbReference type="RefSeq" id="WP_111594410.1">
    <property type="nucleotide sequence ID" value="NZ_QLMA01000008.1"/>
</dbReference>
<evidence type="ECO:0000256" key="2">
    <source>
        <dbReference type="ARBA" id="ARBA00022741"/>
    </source>
</evidence>
<organism evidence="5 6">
    <name type="scientific">Chitinophaga dinghuensis</name>
    <dbReference type="NCBI Taxonomy" id="1539050"/>
    <lineage>
        <taxon>Bacteria</taxon>
        <taxon>Pseudomonadati</taxon>
        <taxon>Bacteroidota</taxon>
        <taxon>Chitinophagia</taxon>
        <taxon>Chitinophagales</taxon>
        <taxon>Chitinophagaceae</taxon>
        <taxon>Chitinophaga</taxon>
    </lineage>
</organism>
<accession>A0A327VQF3</accession>
<keyword evidence="6" id="KW-1185">Reference proteome</keyword>
<keyword evidence="1" id="KW-0813">Transport</keyword>
<dbReference type="EMBL" id="QLMA01000008">
    <property type="protein sequence ID" value="RAJ76696.1"/>
    <property type="molecule type" value="Genomic_DNA"/>
</dbReference>
<dbReference type="OrthoDB" id="9802264at2"/>
<comment type="caution">
    <text evidence="5">The sequence shown here is derived from an EMBL/GenBank/DDBJ whole genome shotgun (WGS) entry which is preliminary data.</text>
</comment>
<dbReference type="Pfam" id="PF00005">
    <property type="entry name" value="ABC_tran"/>
    <property type="match status" value="1"/>
</dbReference>
<reference evidence="5 6" key="1">
    <citation type="submission" date="2018-06" db="EMBL/GenBank/DDBJ databases">
        <title>Genomic Encyclopedia of Archaeal and Bacterial Type Strains, Phase II (KMG-II): from individual species to whole genera.</title>
        <authorList>
            <person name="Goeker M."/>
        </authorList>
    </citation>
    <scope>NUCLEOTIDE SEQUENCE [LARGE SCALE GENOMIC DNA]</scope>
    <source>
        <strain evidence="5 6">DSM 29821</strain>
    </source>
</reference>